<dbReference type="AlphaFoldDB" id="A0A1M6VCN2"/>
<keyword evidence="1" id="KW-0812">Transmembrane</keyword>
<dbReference type="CDD" id="cd05379">
    <property type="entry name" value="CAP_bacterial"/>
    <property type="match status" value="1"/>
</dbReference>
<dbReference type="EMBL" id="FQZB01000028">
    <property type="protein sequence ID" value="SHK79230.1"/>
    <property type="molecule type" value="Genomic_DNA"/>
</dbReference>
<protein>
    <submittedName>
        <fullName evidence="3">Cysteine-rich secretory protein family protein</fullName>
    </submittedName>
</protein>
<dbReference type="Pfam" id="PF00188">
    <property type="entry name" value="CAP"/>
    <property type="match status" value="1"/>
</dbReference>
<sequence>MLRKEKILNIILAITIVIFAILCITYMNFYNRPVLKEKIRLEAYEKEMVSEVNEFRRENGVEELAVDNDAKILADYKINDMIEHNYFSHKNLDGKYICDLAPSMNVHAEVIGENLHYAKFDKNIGKYSKEEIVERLSKTYTTKDIMEAFMNSPGHKANILKQKYNRIYISVIFYKDTIYVIQIFLKK</sequence>
<gene>
    <name evidence="3" type="ORF">SAMN02745163_04474</name>
</gene>
<dbReference type="Gene3D" id="3.40.33.10">
    <property type="entry name" value="CAP"/>
    <property type="match status" value="1"/>
</dbReference>
<dbReference type="SUPFAM" id="SSF55797">
    <property type="entry name" value="PR-1-like"/>
    <property type="match status" value="1"/>
</dbReference>
<dbReference type="STRING" id="1121302.SAMN02745163_04474"/>
<keyword evidence="1" id="KW-1133">Transmembrane helix</keyword>
<keyword evidence="1" id="KW-0472">Membrane</keyword>
<feature type="domain" description="SCP" evidence="2">
    <location>
        <begin position="50"/>
        <end position="183"/>
    </location>
</feature>
<dbReference type="PANTHER" id="PTHR31157">
    <property type="entry name" value="SCP DOMAIN-CONTAINING PROTEIN"/>
    <property type="match status" value="1"/>
</dbReference>
<dbReference type="OrthoDB" id="9783944at2"/>
<evidence type="ECO:0000256" key="1">
    <source>
        <dbReference type="SAM" id="Phobius"/>
    </source>
</evidence>
<evidence type="ECO:0000313" key="3">
    <source>
        <dbReference type="EMBL" id="SHK79230.1"/>
    </source>
</evidence>
<accession>A0A1M6VCN2</accession>
<organism evidence="3 4">
    <name type="scientific">Clostridium cavendishii DSM 21758</name>
    <dbReference type="NCBI Taxonomy" id="1121302"/>
    <lineage>
        <taxon>Bacteria</taxon>
        <taxon>Bacillati</taxon>
        <taxon>Bacillota</taxon>
        <taxon>Clostridia</taxon>
        <taxon>Eubacteriales</taxon>
        <taxon>Clostridiaceae</taxon>
        <taxon>Clostridium</taxon>
    </lineage>
</organism>
<evidence type="ECO:0000259" key="2">
    <source>
        <dbReference type="Pfam" id="PF00188"/>
    </source>
</evidence>
<proteinExistence type="predicted"/>
<dbReference type="PANTHER" id="PTHR31157:SF1">
    <property type="entry name" value="SCP DOMAIN-CONTAINING PROTEIN"/>
    <property type="match status" value="1"/>
</dbReference>
<evidence type="ECO:0000313" key="4">
    <source>
        <dbReference type="Proteomes" id="UP000184310"/>
    </source>
</evidence>
<keyword evidence="4" id="KW-1185">Reference proteome</keyword>
<dbReference type="Proteomes" id="UP000184310">
    <property type="component" value="Unassembled WGS sequence"/>
</dbReference>
<dbReference type="InterPro" id="IPR035940">
    <property type="entry name" value="CAP_sf"/>
</dbReference>
<feature type="transmembrane region" description="Helical" evidence="1">
    <location>
        <begin position="7"/>
        <end position="29"/>
    </location>
</feature>
<dbReference type="RefSeq" id="WP_072993725.1">
    <property type="nucleotide sequence ID" value="NZ_FQZB01000028.1"/>
</dbReference>
<reference evidence="3 4" key="1">
    <citation type="submission" date="2016-11" db="EMBL/GenBank/DDBJ databases">
        <authorList>
            <person name="Jaros S."/>
            <person name="Januszkiewicz K."/>
            <person name="Wedrychowicz H."/>
        </authorList>
    </citation>
    <scope>NUCLEOTIDE SEQUENCE [LARGE SCALE GENOMIC DNA]</scope>
    <source>
        <strain evidence="3 4">DSM 21758</strain>
    </source>
</reference>
<name>A0A1M6VCN2_9CLOT</name>
<dbReference type="InterPro" id="IPR014044">
    <property type="entry name" value="CAP_dom"/>
</dbReference>